<feature type="transmembrane region" description="Helical" evidence="2">
    <location>
        <begin position="27"/>
        <end position="51"/>
    </location>
</feature>
<organism evidence="3 4">
    <name type="scientific">Arthrobacter bussei</name>
    <dbReference type="NCBI Taxonomy" id="2594179"/>
    <lineage>
        <taxon>Bacteria</taxon>
        <taxon>Bacillati</taxon>
        <taxon>Actinomycetota</taxon>
        <taxon>Actinomycetes</taxon>
        <taxon>Micrococcales</taxon>
        <taxon>Micrococcaceae</taxon>
        <taxon>Arthrobacter</taxon>
    </lineage>
</organism>
<accession>A0A7X1NNG5</accession>
<dbReference type="EMBL" id="VJXX01000001">
    <property type="protein sequence ID" value="MPY09905.1"/>
    <property type="molecule type" value="Genomic_DNA"/>
</dbReference>
<evidence type="ECO:0000313" key="3">
    <source>
        <dbReference type="EMBL" id="MPY09905.1"/>
    </source>
</evidence>
<evidence type="ECO:0000256" key="2">
    <source>
        <dbReference type="SAM" id="Phobius"/>
    </source>
</evidence>
<feature type="compositionally biased region" description="Gly residues" evidence="1">
    <location>
        <begin position="132"/>
        <end position="143"/>
    </location>
</feature>
<dbReference type="OrthoDB" id="4479226at2"/>
<evidence type="ECO:0000256" key="1">
    <source>
        <dbReference type="SAM" id="MobiDB-lite"/>
    </source>
</evidence>
<name>A0A7X1NNG5_9MICC</name>
<dbReference type="AlphaFoldDB" id="A0A7X1NNG5"/>
<comment type="caution">
    <text evidence="3">The sequence shown here is derived from an EMBL/GenBank/DDBJ whole genome shotgun (WGS) entry which is preliminary data.</text>
</comment>
<keyword evidence="2" id="KW-1133">Transmembrane helix</keyword>
<dbReference type="RefSeq" id="WP_152812479.1">
    <property type="nucleotide sequence ID" value="NZ_VJXX01000001.1"/>
</dbReference>
<protein>
    <submittedName>
        <fullName evidence="3">Uncharacterized protein</fullName>
    </submittedName>
</protein>
<gene>
    <name evidence="3" type="ORF">FNH21_04100</name>
</gene>
<reference evidence="4" key="1">
    <citation type="submission" date="2019-07" db="EMBL/GenBank/DDBJ databases">
        <title>Arthrobacter KR32 sp. nov., isolated from mountain cheese made of cows milk.</title>
        <authorList>
            <person name="Flegler A."/>
        </authorList>
    </citation>
    <scope>NUCLEOTIDE SEQUENCE [LARGE SCALE GENOMIC DNA]</scope>
    <source>
        <strain evidence="4">KR32</strain>
    </source>
</reference>
<evidence type="ECO:0000313" key="4">
    <source>
        <dbReference type="Proteomes" id="UP000326464"/>
    </source>
</evidence>
<sequence>MSAPALALPPDPIVVDLVSDGPSWWEVVGALAPFAVLLAAVLATLTAFATLRQRAAADRATLDQRRRADDRAEWWRRTQWAIDAATSLDPVRQEAGVEALLQLSYSELATEEDRLILDAIWGGNPMADPEGAGAGLPDGGTGESGRTSGRRGRMTDRAPVRTPPPAPGTDRRPADTSRVTAAKARLRVTLDQQLGRPTPQSVKDAAGGRR</sequence>
<keyword evidence="4" id="KW-1185">Reference proteome</keyword>
<feature type="region of interest" description="Disordered" evidence="1">
    <location>
        <begin position="128"/>
        <end position="210"/>
    </location>
</feature>
<proteinExistence type="predicted"/>
<keyword evidence="2" id="KW-0812">Transmembrane</keyword>
<keyword evidence="2" id="KW-0472">Membrane</keyword>
<dbReference type="Proteomes" id="UP000326464">
    <property type="component" value="Unassembled WGS sequence"/>
</dbReference>